<accession>A0A314XP00</accession>
<keyword evidence="1" id="KW-1133">Transmembrane helix</keyword>
<evidence type="ECO:0000313" key="2">
    <source>
        <dbReference type="EMBL" id="PQP94189.1"/>
    </source>
</evidence>
<feature type="transmembrane region" description="Helical" evidence="1">
    <location>
        <begin position="69"/>
        <end position="86"/>
    </location>
</feature>
<reference evidence="2 3" key="1">
    <citation type="submission" date="2018-02" db="EMBL/GenBank/DDBJ databases">
        <title>Draft genome of wild Prunus yedoensis var. nudiflora.</title>
        <authorList>
            <person name="Baek S."/>
            <person name="Kim J.-H."/>
            <person name="Choi K."/>
            <person name="Kim G.-B."/>
            <person name="Cho A."/>
            <person name="Jang H."/>
            <person name="Shin C.-H."/>
            <person name="Yu H.-J."/>
            <person name="Mun J.-H."/>
        </authorList>
    </citation>
    <scope>NUCLEOTIDE SEQUENCE [LARGE SCALE GENOMIC DNA]</scope>
    <source>
        <strain evidence="3">cv. Jeju island</strain>
        <tissue evidence="2">Leaf</tissue>
    </source>
</reference>
<gene>
    <name evidence="2" type="ORF">Pyn_37114</name>
</gene>
<keyword evidence="1" id="KW-0812">Transmembrane</keyword>
<comment type="caution">
    <text evidence="2">The sequence shown here is derived from an EMBL/GenBank/DDBJ whole genome shotgun (WGS) entry which is preliminary data.</text>
</comment>
<dbReference type="AlphaFoldDB" id="A0A314XP00"/>
<name>A0A314XP00_PRUYE</name>
<evidence type="ECO:0000313" key="3">
    <source>
        <dbReference type="Proteomes" id="UP000250321"/>
    </source>
</evidence>
<sequence length="129" mass="14360">MEEQSMKLKDSKGDACLRLILMVAGKLAATKNFTQLDLSMWVRSHSLFLLVFSPKLEEERMGKGAGQKIFSTMLGWAGLLAIGYFPKLLGFLSHAYPYVWAQGMGLSFGAPKQPKTSIPWTINGPREYS</sequence>
<proteinExistence type="predicted"/>
<evidence type="ECO:0000256" key="1">
    <source>
        <dbReference type="SAM" id="Phobius"/>
    </source>
</evidence>
<organism evidence="2 3">
    <name type="scientific">Prunus yedoensis var. nudiflora</name>
    <dbReference type="NCBI Taxonomy" id="2094558"/>
    <lineage>
        <taxon>Eukaryota</taxon>
        <taxon>Viridiplantae</taxon>
        <taxon>Streptophyta</taxon>
        <taxon>Embryophyta</taxon>
        <taxon>Tracheophyta</taxon>
        <taxon>Spermatophyta</taxon>
        <taxon>Magnoliopsida</taxon>
        <taxon>eudicotyledons</taxon>
        <taxon>Gunneridae</taxon>
        <taxon>Pentapetalae</taxon>
        <taxon>rosids</taxon>
        <taxon>fabids</taxon>
        <taxon>Rosales</taxon>
        <taxon>Rosaceae</taxon>
        <taxon>Amygdaloideae</taxon>
        <taxon>Amygdaleae</taxon>
        <taxon>Prunus</taxon>
    </lineage>
</organism>
<protein>
    <submittedName>
        <fullName evidence="2">Uncharacterized protein</fullName>
    </submittedName>
</protein>
<dbReference type="EMBL" id="PJQY01002371">
    <property type="protein sequence ID" value="PQP94189.1"/>
    <property type="molecule type" value="Genomic_DNA"/>
</dbReference>
<keyword evidence="3" id="KW-1185">Reference proteome</keyword>
<keyword evidence="1" id="KW-0472">Membrane</keyword>
<dbReference type="Proteomes" id="UP000250321">
    <property type="component" value="Unassembled WGS sequence"/>
</dbReference>